<evidence type="ECO:0000313" key="7">
    <source>
        <dbReference type="Proteomes" id="UP001589818"/>
    </source>
</evidence>
<evidence type="ECO:0000259" key="5">
    <source>
        <dbReference type="Pfam" id="PF01979"/>
    </source>
</evidence>
<dbReference type="SUPFAM" id="SSF51556">
    <property type="entry name" value="Metallo-dependent hydrolases"/>
    <property type="match status" value="1"/>
</dbReference>
<feature type="domain" description="Amidohydrolase-related" evidence="5">
    <location>
        <begin position="44"/>
        <end position="380"/>
    </location>
</feature>
<organism evidence="6 7">
    <name type="scientific">Paenibacillus mendelii</name>
    <dbReference type="NCBI Taxonomy" id="206163"/>
    <lineage>
        <taxon>Bacteria</taxon>
        <taxon>Bacillati</taxon>
        <taxon>Bacillota</taxon>
        <taxon>Bacilli</taxon>
        <taxon>Bacillales</taxon>
        <taxon>Paenibacillaceae</taxon>
        <taxon>Paenibacillus</taxon>
    </lineage>
</organism>
<keyword evidence="2" id="KW-0479">Metal-binding</keyword>
<dbReference type="InterPro" id="IPR006680">
    <property type="entry name" value="Amidohydro-rel"/>
</dbReference>
<keyword evidence="4" id="KW-0119">Carbohydrate metabolism</keyword>
<accession>A0ABV6JKY8</accession>
<dbReference type="PIRSF" id="PIRSF038994">
    <property type="entry name" value="NagA"/>
    <property type="match status" value="1"/>
</dbReference>
<dbReference type="Pfam" id="PF01979">
    <property type="entry name" value="Amidohydro_1"/>
    <property type="match status" value="1"/>
</dbReference>
<dbReference type="Gene3D" id="3.20.20.140">
    <property type="entry name" value="Metal-dependent hydrolases"/>
    <property type="match status" value="1"/>
</dbReference>
<reference evidence="6 7" key="1">
    <citation type="submission" date="2024-09" db="EMBL/GenBank/DDBJ databases">
        <authorList>
            <person name="Sun Q."/>
            <person name="Mori K."/>
        </authorList>
    </citation>
    <scope>NUCLEOTIDE SEQUENCE [LARGE SCALE GENOMIC DNA]</scope>
    <source>
        <strain evidence="6 7">CCM 4839</strain>
    </source>
</reference>
<name>A0ABV6JKY8_9BACL</name>
<evidence type="ECO:0000256" key="1">
    <source>
        <dbReference type="ARBA" id="ARBA00010716"/>
    </source>
</evidence>
<dbReference type="Proteomes" id="UP001589818">
    <property type="component" value="Unassembled WGS sequence"/>
</dbReference>
<comment type="caution">
    <text evidence="6">The sequence shown here is derived from an EMBL/GenBank/DDBJ whole genome shotgun (WGS) entry which is preliminary data.</text>
</comment>
<keyword evidence="3 4" id="KW-0378">Hydrolase</keyword>
<dbReference type="EC" id="3.5.1.25" evidence="6"/>
<dbReference type="PANTHER" id="PTHR11113">
    <property type="entry name" value="N-ACETYLGLUCOSAMINE-6-PHOSPHATE DEACETYLASE"/>
    <property type="match status" value="1"/>
</dbReference>
<dbReference type="RefSeq" id="WP_204818657.1">
    <property type="nucleotide sequence ID" value="NZ_JANHOF010000005.1"/>
</dbReference>
<dbReference type="PANTHER" id="PTHR11113:SF14">
    <property type="entry name" value="N-ACETYLGLUCOSAMINE-6-PHOSPHATE DEACETYLASE"/>
    <property type="match status" value="1"/>
</dbReference>
<evidence type="ECO:0000256" key="4">
    <source>
        <dbReference type="PIRNR" id="PIRNR038994"/>
    </source>
</evidence>
<proteinExistence type="inferred from homology"/>
<evidence type="ECO:0000256" key="2">
    <source>
        <dbReference type="ARBA" id="ARBA00022723"/>
    </source>
</evidence>
<dbReference type="InterPro" id="IPR003764">
    <property type="entry name" value="GlcNAc_6-P_deAcase"/>
</dbReference>
<dbReference type="GO" id="GO:0008448">
    <property type="term" value="F:N-acetylglucosamine-6-phosphate deacetylase activity"/>
    <property type="evidence" value="ECO:0007669"/>
    <property type="project" value="UniProtKB-EC"/>
</dbReference>
<evidence type="ECO:0000313" key="6">
    <source>
        <dbReference type="EMBL" id="MFC0396491.1"/>
    </source>
</evidence>
<dbReference type="InterPro" id="IPR032466">
    <property type="entry name" value="Metal_Hydrolase"/>
</dbReference>
<evidence type="ECO:0000256" key="3">
    <source>
        <dbReference type="ARBA" id="ARBA00022801"/>
    </source>
</evidence>
<keyword evidence="7" id="KW-1185">Reference proteome</keyword>
<protein>
    <submittedName>
        <fullName evidence="6">N-acetylglucosamine-6-phosphate deacetylase</fullName>
        <ecNumber evidence="6">3.5.1.25</ecNumber>
    </submittedName>
</protein>
<sequence length="384" mass="40826">MIRAIHYATGEPVTISMDQGIITNLAPISETEIGDAGLPLAASGLVDLQINGFAGLDFNRLPMPDTLLGDAIRKLWSQGVTACYPTVITNGAEEIRALLASIARACDEDPVVEQGIAGIHLEGPFISPQDGARGAHGLEYVRAPDWELFCGWQAASGGRIKIVTVSPEWPGSASFIRQCTDSGVTVSIGHTSATSEQIQEAVDAGARMSTHLGNGAHLMLPRHPNYIWEQLAQDRLSSCVIADGFHLPDQVLKVVLKVKGKQALLVSDAVSLSGLEAGTYTTHIGGQVVLTPQGRLHLAENENILAGSAQMLLAGIEHLTGRGLTAFDEAWDMASIRPATAMNLPSAVGLQAGAPADLVLFRMVGSRIQVERTYKKGERVYTKP</sequence>
<gene>
    <name evidence="6" type="ORF">ACFFJ8_34730</name>
</gene>
<dbReference type="EMBL" id="JBHLVF010000061">
    <property type="protein sequence ID" value="MFC0396491.1"/>
    <property type="molecule type" value="Genomic_DNA"/>
</dbReference>
<comment type="similarity">
    <text evidence="1 4">Belongs to the metallo-dependent hydrolases superfamily. NagA family.</text>
</comment>